<dbReference type="AlphaFoldDB" id="W8S0Q5"/>
<dbReference type="GO" id="GO:0004604">
    <property type="term" value="F:phosphoadenylyl-sulfate reductase (thioredoxin) activity"/>
    <property type="evidence" value="ECO:0007669"/>
    <property type="project" value="UniProtKB-UniRule"/>
</dbReference>
<keyword evidence="7" id="KW-1185">Reference proteome</keyword>
<accession>W8S0Q5</accession>
<feature type="binding site" evidence="4">
    <location>
        <position position="132"/>
    </location>
    <ligand>
        <name>[4Fe-4S] cluster</name>
        <dbReference type="ChEBI" id="CHEBI:49883"/>
    </ligand>
</feature>
<comment type="pathway">
    <text evidence="3 4">Sulfur metabolism; hydrogen sulfide biosynthesis; sulfite from sulfate.</text>
</comment>
<dbReference type="GO" id="GO:0043866">
    <property type="term" value="F:adenylyl-sulfate reductase (thioredoxin) activity"/>
    <property type="evidence" value="ECO:0007669"/>
    <property type="project" value="UniProtKB-EC"/>
</dbReference>
<dbReference type="RefSeq" id="WP_025311586.1">
    <property type="nucleotide sequence ID" value="NZ_CP004372.1"/>
</dbReference>
<comment type="subcellular location">
    <subcellularLocation>
        <location evidence="4">Cytoplasm</location>
    </subcellularLocation>
</comment>
<dbReference type="NCBIfam" id="NF002537">
    <property type="entry name" value="PRK02090.1"/>
    <property type="match status" value="1"/>
</dbReference>
<dbReference type="Proteomes" id="UP000019593">
    <property type="component" value="Chromosome"/>
</dbReference>
<feature type="active site" description="Nucleophile; cysteine thiosulfonate intermediate" evidence="4">
    <location>
        <position position="240"/>
    </location>
</feature>
<dbReference type="SUPFAM" id="SSF52402">
    <property type="entry name" value="Adenine nucleotide alpha hydrolases-like"/>
    <property type="match status" value="1"/>
</dbReference>
<dbReference type="eggNOG" id="COG0175">
    <property type="taxonomic scope" value="Bacteria"/>
</dbReference>
<dbReference type="PANTHER" id="PTHR46509:SF1">
    <property type="entry name" value="PHOSPHOADENOSINE PHOSPHOSULFATE REDUCTASE"/>
    <property type="match status" value="1"/>
</dbReference>
<keyword evidence="4" id="KW-0963">Cytoplasm</keyword>
<dbReference type="HAMAP" id="MF_00063">
    <property type="entry name" value="CysH"/>
    <property type="match status" value="1"/>
</dbReference>
<keyword evidence="4" id="KW-0411">Iron-sulfur</keyword>
<dbReference type="InterPro" id="IPR004511">
    <property type="entry name" value="PAPS/APS_Rdtase"/>
</dbReference>
<evidence type="ECO:0000256" key="1">
    <source>
        <dbReference type="ARBA" id="ARBA00009732"/>
    </source>
</evidence>
<dbReference type="Gene3D" id="3.40.50.620">
    <property type="entry name" value="HUPs"/>
    <property type="match status" value="1"/>
</dbReference>
<feature type="domain" description="Phosphoadenosine phosphosulphate reductase" evidence="5">
    <location>
        <begin position="55"/>
        <end position="218"/>
    </location>
</feature>
<dbReference type="PATRIC" id="fig|1294273.3.peg.1326"/>
<dbReference type="CDD" id="cd23945">
    <property type="entry name" value="PAPS_reductase"/>
    <property type="match status" value="1"/>
</dbReference>
<dbReference type="GO" id="GO:0019379">
    <property type="term" value="P:sulfate assimilation, phosphoadenylyl sulfate reduction by phosphoadenylyl-sulfate reductase (thioredoxin)"/>
    <property type="evidence" value="ECO:0007669"/>
    <property type="project" value="UniProtKB-UniRule"/>
</dbReference>
<evidence type="ECO:0000259" key="5">
    <source>
        <dbReference type="Pfam" id="PF01507"/>
    </source>
</evidence>
<dbReference type="EC" id="1.8.4.10" evidence="4"/>
<dbReference type="PANTHER" id="PTHR46509">
    <property type="entry name" value="PHOSPHOADENOSINE PHOSPHOSULFATE REDUCTASE"/>
    <property type="match status" value="1"/>
</dbReference>
<reference evidence="6 7" key="1">
    <citation type="submission" date="2013-03" db="EMBL/GenBank/DDBJ databases">
        <authorList>
            <person name="Fiebig A."/>
            <person name="Goeker M."/>
            <person name="Klenk H.-P.P."/>
        </authorList>
    </citation>
    <scope>NUCLEOTIDE SEQUENCE [LARGE SCALE GENOMIC DNA]</scope>
    <source>
        <strain evidence="7">DSM 19469</strain>
    </source>
</reference>
<proteinExistence type="inferred from homology"/>
<keyword evidence="4" id="KW-0408">Iron</keyword>
<name>W8S0Q5_9RHOB</name>
<dbReference type="GO" id="GO:0051539">
    <property type="term" value="F:4 iron, 4 sulfur cluster binding"/>
    <property type="evidence" value="ECO:0007669"/>
    <property type="project" value="UniProtKB-UniRule"/>
</dbReference>
<dbReference type="EMBL" id="CP004372">
    <property type="protein sequence ID" value="AHM03737.1"/>
    <property type="molecule type" value="Genomic_DNA"/>
</dbReference>
<gene>
    <name evidence="4" type="primary">cysH</name>
    <name evidence="6" type="ORF">roselon_01349</name>
</gene>
<evidence type="ECO:0000256" key="3">
    <source>
        <dbReference type="ARBA" id="ARBA00024327"/>
    </source>
</evidence>
<comment type="cofactor">
    <cofactor evidence="4">
        <name>[4Fe-4S] cluster</name>
        <dbReference type="ChEBI" id="CHEBI:49883"/>
    </cofactor>
    <text evidence="4">Binds 1 [4Fe-4S] cluster per subunit.</text>
</comment>
<comment type="catalytic activity">
    <reaction evidence="4">
        <text>[thioredoxin]-disulfide + sulfite + AMP + 2 H(+) = adenosine 5'-phosphosulfate + [thioredoxin]-dithiol</text>
        <dbReference type="Rhea" id="RHEA:21976"/>
        <dbReference type="Rhea" id="RHEA-COMP:10698"/>
        <dbReference type="Rhea" id="RHEA-COMP:10700"/>
        <dbReference type="ChEBI" id="CHEBI:15378"/>
        <dbReference type="ChEBI" id="CHEBI:17359"/>
        <dbReference type="ChEBI" id="CHEBI:29950"/>
        <dbReference type="ChEBI" id="CHEBI:50058"/>
        <dbReference type="ChEBI" id="CHEBI:58243"/>
        <dbReference type="ChEBI" id="CHEBI:456215"/>
        <dbReference type="EC" id="1.8.4.10"/>
    </reaction>
</comment>
<keyword evidence="2 4" id="KW-0560">Oxidoreductase</keyword>
<dbReference type="HOGENOM" id="CLU_044089_2_1_5"/>
<dbReference type="GO" id="GO:0070814">
    <property type="term" value="P:hydrogen sulfide biosynthetic process"/>
    <property type="evidence" value="ECO:0007669"/>
    <property type="project" value="UniProtKB-UniRule"/>
</dbReference>
<dbReference type="KEGG" id="red:roselon_01349"/>
<keyword evidence="4" id="KW-0479">Metal-binding</keyword>
<comment type="function">
    <text evidence="4">Catalyzes the formation of sulfite from adenosine 5'-phosphosulfate (APS) using thioredoxin as an electron donor.</text>
</comment>
<evidence type="ECO:0000256" key="2">
    <source>
        <dbReference type="ARBA" id="ARBA00023002"/>
    </source>
</evidence>
<dbReference type="PIRSF" id="PIRSF000857">
    <property type="entry name" value="PAPS_reductase"/>
    <property type="match status" value="1"/>
</dbReference>
<dbReference type="InterPro" id="IPR002500">
    <property type="entry name" value="PAPS_reduct_dom"/>
</dbReference>
<dbReference type="InterPro" id="IPR014729">
    <property type="entry name" value="Rossmann-like_a/b/a_fold"/>
</dbReference>
<dbReference type="STRING" id="1294273.roselon_01349"/>
<comment type="similarity">
    <text evidence="1 4">Belongs to the PAPS reductase family. CysH subfamily.</text>
</comment>
<organism evidence="6 7">
    <name type="scientific">Roseicyclus elongatus DSM 19469</name>
    <dbReference type="NCBI Taxonomy" id="1294273"/>
    <lineage>
        <taxon>Bacteria</taxon>
        <taxon>Pseudomonadati</taxon>
        <taxon>Pseudomonadota</taxon>
        <taxon>Alphaproteobacteria</taxon>
        <taxon>Rhodobacterales</taxon>
        <taxon>Roseobacteraceae</taxon>
        <taxon>Roseicyclus</taxon>
    </lineage>
</organism>
<dbReference type="GO" id="GO:0005737">
    <property type="term" value="C:cytoplasm"/>
    <property type="evidence" value="ECO:0007669"/>
    <property type="project" value="UniProtKB-SubCell"/>
</dbReference>
<sequence length="258" mass="28111">MSAEGYPPPSIPDSWPPGGVDAALSRLQQRYLPSLSSMDILGLLRDPALGRRGVVASFGAESAVLMHYVSSALPGISVIFLDTGMHFDETLAYRKELESRLDIDVIDVRPDTAAVAGDDPDGSLHLRDPDACCRLRKTFPLQDALVPFDAWITGRKRAQGGARAALPVIERDGARIKINPLAHWSSADIAAYFRAHDLPHHPLTQKGYPSIGCAPCTRRVRKGEDPRAGRWPQMPDKVECGIHLGPDGRIVRARNTGQ</sequence>
<dbReference type="GO" id="GO:0046872">
    <property type="term" value="F:metal ion binding"/>
    <property type="evidence" value="ECO:0007669"/>
    <property type="project" value="UniProtKB-KW"/>
</dbReference>
<protein>
    <recommendedName>
        <fullName evidence="4">Adenosine 5'-phosphosulfate reductase</fullName>
        <shortName evidence="4">APS reductase</shortName>
        <ecNumber evidence="4">1.8.4.10</ecNumber>
    </recommendedName>
    <alternativeName>
        <fullName evidence="4">5'-adenylylsulfate reductase</fullName>
    </alternativeName>
    <alternativeName>
        <fullName evidence="4">Thioredoxin-dependent 5'-adenylylsulfate reductase</fullName>
    </alternativeName>
</protein>
<evidence type="ECO:0000256" key="4">
    <source>
        <dbReference type="HAMAP-Rule" id="MF_00063"/>
    </source>
</evidence>
<evidence type="ECO:0000313" key="6">
    <source>
        <dbReference type="EMBL" id="AHM03737.1"/>
    </source>
</evidence>
<dbReference type="Pfam" id="PF01507">
    <property type="entry name" value="PAPS_reduct"/>
    <property type="match status" value="1"/>
</dbReference>
<feature type="binding site" evidence="4">
    <location>
        <position position="213"/>
    </location>
    <ligand>
        <name>[4Fe-4S] cluster</name>
        <dbReference type="ChEBI" id="CHEBI:49883"/>
    </ligand>
</feature>
<feature type="binding site" evidence="4">
    <location>
        <position position="133"/>
    </location>
    <ligand>
        <name>[4Fe-4S] cluster</name>
        <dbReference type="ChEBI" id="CHEBI:49883"/>
    </ligand>
</feature>
<evidence type="ECO:0000313" key="7">
    <source>
        <dbReference type="Proteomes" id="UP000019593"/>
    </source>
</evidence>
<dbReference type="OrthoDB" id="9794018at2"/>
<feature type="binding site" evidence="4">
    <location>
        <position position="216"/>
    </location>
    <ligand>
        <name>[4Fe-4S] cluster</name>
        <dbReference type="ChEBI" id="CHEBI:49883"/>
    </ligand>
</feature>